<sequence length="234" mass="27220">MGYWEISERISLRWLPGPPSEDTTTLVINVGSFFVDLRIRHHDVPIDYEMQLREGIEWAMAGERQVLSQDPLKCRWIHIIDSRGHSEIPDEASFSKLPNGDVLERGRMPCPERGGEITEYEEVWRVVEPLPGAKWAWILQSEDGKSFLGRIGGTYIAMREGEEGKFAARREEWDDDEGFWMSFWELGEPKVQRELPSLLRPQKQFFVGEGSWRTGHTVQISNKFYTVKAFEFIQ</sequence>
<dbReference type="STRING" id="231916.A0A409YTT5"/>
<dbReference type="InterPro" id="IPR038744">
    <property type="entry name" value="Hri1_N"/>
</dbReference>
<evidence type="ECO:0000256" key="2">
    <source>
        <dbReference type="ARBA" id="ARBA00004496"/>
    </source>
</evidence>
<evidence type="ECO:0000313" key="7">
    <source>
        <dbReference type="EMBL" id="PPR06379.1"/>
    </source>
</evidence>
<dbReference type="AlphaFoldDB" id="A0A409YTT5"/>
<accession>A0A409YTT5</accession>
<keyword evidence="5" id="KW-0963">Cytoplasm</keyword>
<organism evidence="7 8">
    <name type="scientific">Gymnopilus dilepis</name>
    <dbReference type="NCBI Taxonomy" id="231916"/>
    <lineage>
        <taxon>Eukaryota</taxon>
        <taxon>Fungi</taxon>
        <taxon>Dikarya</taxon>
        <taxon>Basidiomycota</taxon>
        <taxon>Agaricomycotina</taxon>
        <taxon>Agaricomycetes</taxon>
        <taxon>Agaricomycetidae</taxon>
        <taxon>Agaricales</taxon>
        <taxon>Agaricineae</taxon>
        <taxon>Hymenogastraceae</taxon>
        <taxon>Gymnopilus</taxon>
    </lineage>
</organism>
<dbReference type="CDD" id="cd11692">
    <property type="entry name" value="HRI1_N_like"/>
    <property type="match status" value="1"/>
</dbReference>
<evidence type="ECO:0000256" key="3">
    <source>
        <dbReference type="ARBA" id="ARBA00005229"/>
    </source>
</evidence>
<comment type="caution">
    <text evidence="7">The sequence shown here is derived from an EMBL/GenBank/DDBJ whole genome shotgun (WGS) entry which is preliminary data.</text>
</comment>
<protein>
    <recommendedName>
        <fullName evidence="4">Protein HRI1</fullName>
    </recommendedName>
</protein>
<comment type="similarity">
    <text evidence="3">Belongs to the HRI1 family.</text>
</comment>
<gene>
    <name evidence="7" type="ORF">CVT26_004640</name>
</gene>
<proteinExistence type="inferred from homology"/>
<evidence type="ECO:0000256" key="1">
    <source>
        <dbReference type="ARBA" id="ARBA00004123"/>
    </source>
</evidence>
<dbReference type="InterPro" id="IPR031818">
    <property type="entry name" value="Hri1"/>
</dbReference>
<evidence type="ECO:0000313" key="8">
    <source>
        <dbReference type="Proteomes" id="UP000284706"/>
    </source>
</evidence>
<evidence type="ECO:0000256" key="6">
    <source>
        <dbReference type="ARBA" id="ARBA00023242"/>
    </source>
</evidence>
<reference evidence="7 8" key="1">
    <citation type="journal article" date="2018" name="Evol. Lett.">
        <title>Horizontal gene cluster transfer increased hallucinogenic mushroom diversity.</title>
        <authorList>
            <person name="Reynolds H.T."/>
            <person name="Vijayakumar V."/>
            <person name="Gluck-Thaler E."/>
            <person name="Korotkin H.B."/>
            <person name="Matheny P.B."/>
            <person name="Slot J.C."/>
        </authorList>
    </citation>
    <scope>NUCLEOTIDE SEQUENCE [LARGE SCALE GENOMIC DNA]</scope>
    <source>
        <strain evidence="7 8">SRW20</strain>
    </source>
</reference>
<dbReference type="Pfam" id="PF16815">
    <property type="entry name" value="HRI1"/>
    <property type="match status" value="1"/>
</dbReference>
<dbReference type="GO" id="GO:0005634">
    <property type="term" value="C:nucleus"/>
    <property type="evidence" value="ECO:0007669"/>
    <property type="project" value="UniProtKB-SubCell"/>
</dbReference>
<dbReference type="OrthoDB" id="4045395at2759"/>
<dbReference type="EMBL" id="NHYE01000330">
    <property type="protein sequence ID" value="PPR06379.1"/>
    <property type="molecule type" value="Genomic_DNA"/>
</dbReference>
<comment type="subcellular location">
    <subcellularLocation>
        <location evidence="2">Cytoplasm</location>
    </subcellularLocation>
    <subcellularLocation>
        <location evidence="1">Nucleus</location>
    </subcellularLocation>
</comment>
<dbReference type="Gene3D" id="2.40.128.320">
    <property type="entry name" value="Protein HRI1, N-terminal domain"/>
    <property type="match status" value="1"/>
</dbReference>
<dbReference type="Proteomes" id="UP000284706">
    <property type="component" value="Unassembled WGS sequence"/>
</dbReference>
<evidence type="ECO:0000256" key="4">
    <source>
        <dbReference type="ARBA" id="ARBA00017063"/>
    </source>
</evidence>
<keyword evidence="6" id="KW-0539">Nucleus</keyword>
<dbReference type="InterPro" id="IPR043047">
    <property type="entry name" value="Hri1_N_sf"/>
</dbReference>
<dbReference type="GO" id="GO:0005737">
    <property type="term" value="C:cytoplasm"/>
    <property type="evidence" value="ECO:0007669"/>
    <property type="project" value="UniProtKB-SubCell"/>
</dbReference>
<keyword evidence="8" id="KW-1185">Reference proteome</keyword>
<evidence type="ECO:0000256" key="5">
    <source>
        <dbReference type="ARBA" id="ARBA00022490"/>
    </source>
</evidence>
<name>A0A409YTT5_9AGAR</name>
<dbReference type="InParanoid" id="A0A409YTT5"/>